<accession>A0A1Q9CSU9</accession>
<protein>
    <submittedName>
        <fullName evidence="2">Uncharacterized protein</fullName>
    </submittedName>
</protein>
<dbReference type="OrthoDB" id="10321615at2759"/>
<comment type="caution">
    <text evidence="2">The sequence shown here is derived from an EMBL/GenBank/DDBJ whole genome shotgun (WGS) entry which is preliminary data.</text>
</comment>
<organism evidence="2 3">
    <name type="scientific">Symbiodinium microadriaticum</name>
    <name type="common">Dinoflagellate</name>
    <name type="synonym">Zooxanthella microadriatica</name>
    <dbReference type="NCBI Taxonomy" id="2951"/>
    <lineage>
        <taxon>Eukaryota</taxon>
        <taxon>Sar</taxon>
        <taxon>Alveolata</taxon>
        <taxon>Dinophyceae</taxon>
        <taxon>Suessiales</taxon>
        <taxon>Symbiodiniaceae</taxon>
        <taxon>Symbiodinium</taxon>
    </lineage>
</organism>
<evidence type="ECO:0000313" key="3">
    <source>
        <dbReference type="Proteomes" id="UP000186817"/>
    </source>
</evidence>
<dbReference type="EMBL" id="LSRX01000942">
    <property type="protein sequence ID" value="OLP85992.1"/>
    <property type="molecule type" value="Genomic_DNA"/>
</dbReference>
<sequence length="367" mass="38866">MGLLGNRIHAGALQILAELWSKNGVSLPAKGARALSSSTRAGQTQARRLATRLAVPCVANSQPTLPRMHVVGNPAAQCTGPAPVAIPPYAGAWLTAVPTEHTTMMDPHAMQLALRRRLTCALLCHCGPTPGCGQVVDAYGDHALACPRTGILAGCAKGRNGEDARCARGGRRRRPNRPAAMTPVDGAVLRVAERRKRASYPELVAGGRQRLVVLGSEVGGRWNTDALRFVQALVRLLSYRTPAWWCQLSMVVQQAVASTALGQPCQGGPNLDRILDLAEPAGHMRLPADGSHARSSSWRWRGRGDAGPTDGHEIDRKRAACGQALSQRAGMAVAAPTVAPLRSSTLMLQMLAYSARAYGSNIDTIGA</sequence>
<keyword evidence="3" id="KW-1185">Reference proteome</keyword>
<proteinExistence type="predicted"/>
<gene>
    <name evidence="2" type="ORF">AK812_SmicGene32955</name>
</gene>
<name>A0A1Q9CSU9_SYMMI</name>
<dbReference type="Proteomes" id="UP000186817">
    <property type="component" value="Unassembled WGS sequence"/>
</dbReference>
<feature type="region of interest" description="Disordered" evidence="1">
    <location>
        <begin position="285"/>
        <end position="314"/>
    </location>
</feature>
<evidence type="ECO:0000313" key="2">
    <source>
        <dbReference type="EMBL" id="OLP85992.1"/>
    </source>
</evidence>
<dbReference type="AlphaFoldDB" id="A0A1Q9CSU9"/>
<evidence type="ECO:0000256" key="1">
    <source>
        <dbReference type="SAM" id="MobiDB-lite"/>
    </source>
</evidence>
<reference evidence="2 3" key="1">
    <citation type="submission" date="2016-02" db="EMBL/GenBank/DDBJ databases">
        <title>Genome analysis of coral dinoflagellate symbionts highlights evolutionary adaptations to a symbiotic lifestyle.</title>
        <authorList>
            <person name="Aranda M."/>
            <person name="Li Y."/>
            <person name="Liew Y.J."/>
            <person name="Baumgarten S."/>
            <person name="Simakov O."/>
            <person name="Wilson M."/>
            <person name="Piel J."/>
            <person name="Ashoor H."/>
            <person name="Bougouffa S."/>
            <person name="Bajic V.B."/>
            <person name="Ryu T."/>
            <person name="Ravasi T."/>
            <person name="Bayer T."/>
            <person name="Micklem G."/>
            <person name="Kim H."/>
            <person name="Bhak J."/>
            <person name="Lajeunesse T.C."/>
            <person name="Voolstra C.R."/>
        </authorList>
    </citation>
    <scope>NUCLEOTIDE SEQUENCE [LARGE SCALE GENOMIC DNA]</scope>
    <source>
        <strain evidence="2 3">CCMP2467</strain>
    </source>
</reference>